<feature type="compositionally biased region" description="Polar residues" evidence="5">
    <location>
        <begin position="1"/>
        <end position="14"/>
    </location>
</feature>
<feature type="transmembrane region" description="Helical" evidence="6">
    <location>
        <begin position="77"/>
        <end position="100"/>
    </location>
</feature>
<keyword evidence="9" id="KW-1185">Reference proteome</keyword>
<dbReference type="SUPFAM" id="SSF103481">
    <property type="entry name" value="Multidrug resistance efflux transporter EmrE"/>
    <property type="match status" value="1"/>
</dbReference>
<dbReference type="AlphaFoldDB" id="A0AAV9IQ23"/>
<dbReference type="Proteomes" id="UP001301350">
    <property type="component" value="Unassembled WGS sequence"/>
</dbReference>
<keyword evidence="2 6" id="KW-0812">Transmembrane</keyword>
<comment type="caution">
    <text evidence="8">The sequence shown here is derived from an EMBL/GenBank/DDBJ whole genome shotgun (WGS) entry which is preliminary data.</text>
</comment>
<evidence type="ECO:0000256" key="5">
    <source>
        <dbReference type="SAM" id="MobiDB-lite"/>
    </source>
</evidence>
<evidence type="ECO:0000256" key="3">
    <source>
        <dbReference type="ARBA" id="ARBA00022989"/>
    </source>
</evidence>
<feature type="domain" description="Sugar phosphate transporter" evidence="7">
    <location>
        <begin position="54"/>
        <end position="335"/>
    </location>
</feature>
<proteinExistence type="predicted"/>
<feature type="transmembrane region" description="Helical" evidence="6">
    <location>
        <begin position="318"/>
        <end position="337"/>
    </location>
</feature>
<dbReference type="InterPro" id="IPR050186">
    <property type="entry name" value="TPT_transporter"/>
</dbReference>
<keyword evidence="3 6" id="KW-1133">Transmembrane helix</keyword>
<feature type="transmembrane region" description="Helical" evidence="6">
    <location>
        <begin position="120"/>
        <end position="144"/>
    </location>
</feature>
<dbReference type="InterPro" id="IPR037185">
    <property type="entry name" value="EmrE-like"/>
</dbReference>
<feature type="transmembrane region" description="Helical" evidence="6">
    <location>
        <begin position="42"/>
        <end position="65"/>
    </location>
</feature>
<feature type="transmembrane region" description="Helical" evidence="6">
    <location>
        <begin position="191"/>
        <end position="210"/>
    </location>
</feature>
<feature type="transmembrane region" description="Helical" evidence="6">
    <location>
        <begin position="230"/>
        <end position="251"/>
    </location>
</feature>
<dbReference type="GO" id="GO:0016020">
    <property type="term" value="C:membrane"/>
    <property type="evidence" value="ECO:0007669"/>
    <property type="project" value="UniProtKB-SubCell"/>
</dbReference>
<evidence type="ECO:0000256" key="2">
    <source>
        <dbReference type="ARBA" id="ARBA00022692"/>
    </source>
</evidence>
<dbReference type="Pfam" id="PF03151">
    <property type="entry name" value="TPT"/>
    <property type="match status" value="1"/>
</dbReference>
<keyword evidence="4 6" id="KW-0472">Membrane</keyword>
<evidence type="ECO:0000313" key="8">
    <source>
        <dbReference type="EMBL" id="KAK4534259.1"/>
    </source>
</evidence>
<evidence type="ECO:0000259" key="7">
    <source>
        <dbReference type="Pfam" id="PF03151"/>
    </source>
</evidence>
<dbReference type="PANTHER" id="PTHR11132">
    <property type="entry name" value="SOLUTE CARRIER FAMILY 35"/>
    <property type="match status" value="1"/>
</dbReference>
<feature type="transmembrane region" description="Helical" evidence="6">
    <location>
        <begin position="263"/>
        <end position="283"/>
    </location>
</feature>
<evidence type="ECO:0000313" key="9">
    <source>
        <dbReference type="Proteomes" id="UP001301350"/>
    </source>
</evidence>
<protein>
    <recommendedName>
        <fullName evidence="7">Sugar phosphate transporter domain-containing protein</fullName>
    </recommendedName>
</protein>
<name>A0AAV9IQ23_CYACA</name>
<feature type="region of interest" description="Disordered" evidence="5">
    <location>
        <begin position="1"/>
        <end position="41"/>
    </location>
</feature>
<evidence type="ECO:0000256" key="1">
    <source>
        <dbReference type="ARBA" id="ARBA00004141"/>
    </source>
</evidence>
<feature type="transmembrane region" description="Helical" evidence="6">
    <location>
        <begin position="295"/>
        <end position="312"/>
    </location>
</feature>
<accession>A0AAV9IQ23</accession>
<evidence type="ECO:0000256" key="6">
    <source>
        <dbReference type="SAM" id="Phobius"/>
    </source>
</evidence>
<feature type="compositionally biased region" description="Low complexity" evidence="5">
    <location>
        <begin position="24"/>
        <end position="41"/>
    </location>
</feature>
<dbReference type="EMBL" id="JANCYW010000001">
    <property type="protein sequence ID" value="KAK4534259.1"/>
    <property type="molecule type" value="Genomic_DNA"/>
</dbReference>
<comment type="subcellular location">
    <subcellularLocation>
        <location evidence="1">Membrane</location>
        <topology evidence="1">Multi-pass membrane protein</topology>
    </subcellularLocation>
</comment>
<reference evidence="8 9" key="1">
    <citation type="submission" date="2022-07" db="EMBL/GenBank/DDBJ databases">
        <title>Genome-wide signatures of adaptation to extreme environments.</title>
        <authorList>
            <person name="Cho C.H."/>
            <person name="Yoon H.S."/>
        </authorList>
    </citation>
    <scope>NUCLEOTIDE SEQUENCE [LARGE SCALE GENOMIC DNA]</scope>
    <source>
        <strain evidence="8 9">DBV 063 E5</strain>
    </source>
</reference>
<gene>
    <name evidence="8" type="ORF">CDCA_CDCA01G0284</name>
</gene>
<feature type="transmembrane region" description="Helical" evidence="6">
    <location>
        <begin position="164"/>
        <end position="185"/>
    </location>
</feature>
<evidence type="ECO:0000256" key="4">
    <source>
        <dbReference type="ARBA" id="ARBA00023136"/>
    </source>
</evidence>
<organism evidence="8 9">
    <name type="scientific">Cyanidium caldarium</name>
    <name type="common">Red alga</name>
    <dbReference type="NCBI Taxonomy" id="2771"/>
    <lineage>
        <taxon>Eukaryota</taxon>
        <taxon>Rhodophyta</taxon>
        <taxon>Bangiophyceae</taxon>
        <taxon>Cyanidiales</taxon>
        <taxon>Cyanidiaceae</taxon>
        <taxon>Cyanidium</taxon>
    </lineage>
</organism>
<sequence>MASTQTPSLGHTDSATLLPPPPSTTAFAARPAPPSSRRQPPWTSAVAAVSAVLLYMSVSTVMVLANKAMTYSYGFTATNVLLLAQMLVTLLALTLLRSLGALSLEPITAENVRLVWPVTVFYVLNAGVSLLALRFLSLTAYSAIKRLTPLFILPLDWAVRRERLPASQAMSCAAIVGGTLLMAGFDGRSPLLGYALGVASCACQAAYMVFVKRRGSATVRAMSSASILRLHSGIAIPLLLPVVLLSGEWMLAMRFPRWREPAFLAAIILWPLCGCLLNYALFLCTNVTSPMTASLAGHIKGAFLSVAGFFTFEGAPWSLPFLAGLGLNVGGSAVYVWQKYERLGDKPG</sequence>
<dbReference type="InterPro" id="IPR004853">
    <property type="entry name" value="Sugar_P_trans_dom"/>
</dbReference>